<dbReference type="SUPFAM" id="SSF56796">
    <property type="entry name" value="Dehydroquinate synthase-like"/>
    <property type="match status" value="1"/>
</dbReference>
<protein>
    <submittedName>
        <fullName evidence="10">Iron-containing alcohol dehydrogenase</fullName>
    </submittedName>
</protein>
<dbReference type="GO" id="GO:0046872">
    <property type="term" value="F:metal ion binding"/>
    <property type="evidence" value="ECO:0007669"/>
    <property type="project" value="UniProtKB-KW"/>
</dbReference>
<evidence type="ECO:0000256" key="2">
    <source>
        <dbReference type="ARBA" id="ARBA00022516"/>
    </source>
</evidence>
<dbReference type="PANTHER" id="PTHR43616:SF5">
    <property type="entry name" value="GLYCEROL DEHYDROGENASE 1"/>
    <property type="match status" value="1"/>
</dbReference>
<keyword evidence="11" id="KW-1185">Reference proteome</keyword>
<keyword evidence="2" id="KW-0444">Lipid biosynthesis</keyword>
<keyword evidence="1" id="KW-0963">Cytoplasm</keyword>
<keyword evidence="8" id="KW-0594">Phospholipid biosynthesis</keyword>
<evidence type="ECO:0000256" key="6">
    <source>
        <dbReference type="ARBA" id="ARBA00023027"/>
    </source>
</evidence>
<dbReference type="Proteomes" id="UP000574133">
    <property type="component" value="Unassembled WGS sequence"/>
</dbReference>
<reference evidence="10 11" key="1">
    <citation type="submission" date="2020-08" db="EMBL/GenBank/DDBJ databases">
        <title>Cohnella phylogeny.</title>
        <authorList>
            <person name="Dunlap C."/>
        </authorList>
    </citation>
    <scope>NUCLEOTIDE SEQUENCE [LARGE SCALE GENOMIC DNA]</scope>
    <source>
        <strain evidence="10 11">DSM 103658</strain>
    </source>
</reference>
<evidence type="ECO:0000313" key="11">
    <source>
        <dbReference type="Proteomes" id="UP000574133"/>
    </source>
</evidence>
<name>A0A841TEI7_9BACL</name>
<evidence type="ECO:0000256" key="1">
    <source>
        <dbReference type="ARBA" id="ARBA00022490"/>
    </source>
</evidence>
<dbReference type="Gene3D" id="3.40.50.1970">
    <property type="match status" value="1"/>
</dbReference>
<evidence type="ECO:0000256" key="9">
    <source>
        <dbReference type="ARBA" id="ARBA00023264"/>
    </source>
</evidence>
<accession>A0A841TEI7</accession>
<keyword evidence="9" id="KW-1208">Phospholipid metabolism</keyword>
<keyword evidence="4" id="KW-0521">NADP</keyword>
<dbReference type="EMBL" id="JACJVN010000055">
    <property type="protein sequence ID" value="MBB6678399.1"/>
    <property type="molecule type" value="Genomic_DNA"/>
</dbReference>
<dbReference type="GO" id="GO:0008654">
    <property type="term" value="P:phospholipid biosynthetic process"/>
    <property type="evidence" value="ECO:0007669"/>
    <property type="project" value="UniProtKB-KW"/>
</dbReference>
<dbReference type="InterPro" id="IPR032837">
    <property type="entry name" value="G1PDH"/>
</dbReference>
<gene>
    <name evidence="10" type="ORF">H4Q31_13915</name>
</gene>
<evidence type="ECO:0000256" key="5">
    <source>
        <dbReference type="ARBA" id="ARBA00023002"/>
    </source>
</evidence>
<keyword evidence="5" id="KW-0560">Oxidoreductase</keyword>
<dbReference type="RefSeq" id="WP_185179664.1">
    <property type="nucleotide sequence ID" value="NZ_CBCSEP010000009.1"/>
</dbReference>
<keyword evidence="7" id="KW-0443">Lipid metabolism</keyword>
<sequence>MLVNHIETSYGRSILARELEKIGEYIVLTMEPAWTLGEPFFRSSPPAAVVNIDSLDQDKLDALYERLSAGTLREGVRVVGAGGGTVLDAAKYMAYLHGSVPVIIPSITSTNAPFSDYISIRRDGGPFGFKVDGYPKKVIVDPELIALAEPRFNRAGYGDLLYMQTALQDWELAHSRGVGEPPDPKIAGEIGALIQESIRDAAEIGAMSENGICKLMAYTQRSTELVTANSSMPIGAGAEHLFAWNMDLLCDRPLIHGEVVSLGIVIASYLQADYLQDSRWRELRSALDGAHVRYRPDELGVSWEDIEQALLTVEAYNQRVRGYHTVFEHIAWTPTLLERLKEYVYGS</sequence>
<dbReference type="Pfam" id="PF13685">
    <property type="entry name" value="Fe-ADH_2"/>
    <property type="match status" value="1"/>
</dbReference>
<organism evidence="10 11">
    <name type="scientific">Cohnella lubricantis</name>
    <dbReference type="NCBI Taxonomy" id="2163172"/>
    <lineage>
        <taxon>Bacteria</taxon>
        <taxon>Bacillati</taxon>
        <taxon>Bacillota</taxon>
        <taxon>Bacilli</taxon>
        <taxon>Bacillales</taxon>
        <taxon>Paenibacillaceae</taxon>
        <taxon>Cohnella</taxon>
    </lineage>
</organism>
<keyword evidence="3" id="KW-0479">Metal-binding</keyword>
<evidence type="ECO:0000256" key="8">
    <source>
        <dbReference type="ARBA" id="ARBA00023209"/>
    </source>
</evidence>
<dbReference type="PANTHER" id="PTHR43616">
    <property type="entry name" value="GLYCEROL DEHYDROGENASE"/>
    <property type="match status" value="1"/>
</dbReference>
<comment type="caution">
    <text evidence="10">The sequence shown here is derived from an EMBL/GenBank/DDBJ whole genome shotgun (WGS) entry which is preliminary data.</text>
</comment>
<evidence type="ECO:0000256" key="7">
    <source>
        <dbReference type="ARBA" id="ARBA00023098"/>
    </source>
</evidence>
<keyword evidence="6" id="KW-0520">NAD</keyword>
<dbReference type="GO" id="GO:0016614">
    <property type="term" value="F:oxidoreductase activity, acting on CH-OH group of donors"/>
    <property type="evidence" value="ECO:0007669"/>
    <property type="project" value="InterPro"/>
</dbReference>
<evidence type="ECO:0000256" key="4">
    <source>
        <dbReference type="ARBA" id="ARBA00022857"/>
    </source>
</evidence>
<dbReference type="InterPro" id="IPR016205">
    <property type="entry name" value="Glycerol_DH"/>
</dbReference>
<evidence type="ECO:0000256" key="3">
    <source>
        <dbReference type="ARBA" id="ARBA00022723"/>
    </source>
</evidence>
<evidence type="ECO:0000313" key="10">
    <source>
        <dbReference type="EMBL" id="MBB6678399.1"/>
    </source>
</evidence>
<proteinExistence type="predicted"/>
<dbReference type="Gene3D" id="1.20.1090.10">
    <property type="entry name" value="Dehydroquinate synthase-like - alpha domain"/>
    <property type="match status" value="1"/>
</dbReference>
<dbReference type="AlphaFoldDB" id="A0A841TEI7"/>